<evidence type="ECO:0000256" key="10">
    <source>
        <dbReference type="RuleBase" id="RU004335"/>
    </source>
</evidence>
<feature type="transmembrane region" description="Helical" evidence="12">
    <location>
        <begin position="12"/>
        <end position="34"/>
    </location>
</feature>
<evidence type="ECO:0000313" key="14">
    <source>
        <dbReference type="EMBL" id="CAI9781923.1"/>
    </source>
</evidence>
<dbReference type="GO" id="GO:0005576">
    <property type="term" value="C:extracellular region"/>
    <property type="evidence" value="ECO:0007669"/>
    <property type="project" value="UniProtKB-SubCell"/>
</dbReference>
<keyword evidence="12" id="KW-1133">Transmembrane helix</keyword>
<dbReference type="GO" id="GO:0042973">
    <property type="term" value="F:glucan endo-1,3-beta-D-glucosidase activity"/>
    <property type="evidence" value="ECO:0007669"/>
    <property type="project" value="UniProtKB-EC"/>
</dbReference>
<evidence type="ECO:0000256" key="11">
    <source>
        <dbReference type="SAM" id="MobiDB-lite"/>
    </source>
</evidence>
<keyword evidence="5" id="KW-0964">Secreted</keyword>
<proteinExistence type="inferred from homology"/>
<keyword evidence="7" id="KW-0378">Hydrolase</keyword>
<evidence type="ECO:0000313" key="15">
    <source>
        <dbReference type="Proteomes" id="UP000834106"/>
    </source>
</evidence>
<evidence type="ECO:0000256" key="5">
    <source>
        <dbReference type="ARBA" id="ARBA00022525"/>
    </source>
</evidence>
<gene>
    <name evidence="14" type="ORF">FPE_LOCUS29353</name>
</gene>
<dbReference type="FunFam" id="1.20.58.1040:FF:000003">
    <property type="entry name" value="glucan endo-1,3-beta-glucosidase 7"/>
    <property type="match status" value="1"/>
</dbReference>
<dbReference type="AlphaFoldDB" id="A0AAD2A645"/>
<keyword evidence="15" id="KW-1185">Reference proteome</keyword>
<evidence type="ECO:0000256" key="9">
    <source>
        <dbReference type="ARBA" id="ARBA00023295"/>
    </source>
</evidence>
<dbReference type="FunFam" id="3.20.20.80:FF:000005">
    <property type="entry name" value="Glucan endo-1,3-beta-glucosidase 14"/>
    <property type="match status" value="1"/>
</dbReference>
<sequence>MATISVYLKAGRLSLLLFPLYSDSLFAIAFVQTISYGSGIMKYSLTFLVLFLLQNVYSANSQSYIGVNYGDQALNIPQPGDIVNLLKTTTIAKVRLLGSSDESTKATIKAFANTNIGLVIGLDNSEIRWAATGPDAASQWVNSNVMPYYPASKIIIVTVGNEVLTSAGDEDAISSILPAMKNIQNALNTASLGEKIKVTTVHSMDLLTEFSPPSSGAFNDSFGDTMKALLQFQSEHGSPFMINASPFYAYKRDPKPETLAFCLFQSNSGQVDLRNNIEYMNMFDVQVDAVRSALNAMGYKNMEIVVAQTGWPYQNGPNEVGPSLDNAKAYVGNLINHLRSNLGTPLMPGKNVDTYIYELYDEDLKLGPKSEQSFGLFGADGSPHYDTGLFKSSQNSMTPTSPASPKPAPASTGTPPPKLGGIWCVPRPAGVSDAQLEENIKLGCSKGIDCSPIQQGGACFEPNNIESHATYVMNLYYQSNGRNPWSCDFSHTATLTTINPSYNGCNYPSG</sequence>
<evidence type="ECO:0000256" key="12">
    <source>
        <dbReference type="SAM" id="Phobius"/>
    </source>
</evidence>
<protein>
    <recommendedName>
        <fullName evidence="4">glucan endo-1,3-beta-D-glucosidase</fullName>
        <ecNumber evidence="4">3.2.1.39</ecNumber>
    </recommendedName>
</protein>
<dbReference type="Pfam" id="PF00332">
    <property type="entry name" value="Glyco_hydro_17"/>
    <property type="match status" value="1"/>
</dbReference>
<dbReference type="Gene3D" id="1.20.58.1040">
    <property type="match status" value="1"/>
</dbReference>
<comment type="similarity">
    <text evidence="3 10">Belongs to the glycosyl hydrolase 17 family.</text>
</comment>
<evidence type="ECO:0000256" key="1">
    <source>
        <dbReference type="ARBA" id="ARBA00000382"/>
    </source>
</evidence>
<organism evidence="14 15">
    <name type="scientific">Fraxinus pennsylvanica</name>
    <dbReference type="NCBI Taxonomy" id="56036"/>
    <lineage>
        <taxon>Eukaryota</taxon>
        <taxon>Viridiplantae</taxon>
        <taxon>Streptophyta</taxon>
        <taxon>Embryophyta</taxon>
        <taxon>Tracheophyta</taxon>
        <taxon>Spermatophyta</taxon>
        <taxon>Magnoliopsida</taxon>
        <taxon>eudicotyledons</taxon>
        <taxon>Gunneridae</taxon>
        <taxon>Pentapetalae</taxon>
        <taxon>asterids</taxon>
        <taxon>lamiids</taxon>
        <taxon>Lamiales</taxon>
        <taxon>Oleaceae</taxon>
        <taxon>Oleeae</taxon>
        <taxon>Fraxinus</taxon>
    </lineage>
</organism>
<dbReference type="Pfam" id="PF07983">
    <property type="entry name" value="X8"/>
    <property type="match status" value="1"/>
</dbReference>
<feature type="compositionally biased region" description="Pro residues" evidence="11">
    <location>
        <begin position="402"/>
        <end position="418"/>
    </location>
</feature>
<evidence type="ECO:0000256" key="2">
    <source>
        <dbReference type="ARBA" id="ARBA00004613"/>
    </source>
</evidence>
<evidence type="ECO:0000259" key="13">
    <source>
        <dbReference type="SMART" id="SM00768"/>
    </source>
</evidence>
<keyword evidence="8" id="KW-1015">Disulfide bond</keyword>
<evidence type="ECO:0000256" key="3">
    <source>
        <dbReference type="ARBA" id="ARBA00008773"/>
    </source>
</evidence>
<dbReference type="InterPro" id="IPR000490">
    <property type="entry name" value="Glyco_hydro_17"/>
</dbReference>
<keyword evidence="12" id="KW-0472">Membrane</keyword>
<evidence type="ECO:0000256" key="7">
    <source>
        <dbReference type="ARBA" id="ARBA00022801"/>
    </source>
</evidence>
<keyword evidence="9" id="KW-0326">Glycosidase</keyword>
<dbReference type="EC" id="3.2.1.39" evidence="4"/>
<keyword evidence="12" id="KW-0812">Transmembrane</keyword>
<dbReference type="InterPro" id="IPR012946">
    <property type="entry name" value="X8"/>
</dbReference>
<comment type="subcellular location">
    <subcellularLocation>
        <location evidence="2">Secreted</location>
    </subcellularLocation>
</comment>
<name>A0AAD2A645_9LAMI</name>
<dbReference type="InterPro" id="IPR017853">
    <property type="entry name" value="GH"/>
</dbReference>
<comment type="catalytic activity">
    <reaction evidence="1">
        <text>Hydrolysis of (1-&gt;3)-beta-D-glucosidic linkages in (1-&gt;3)-beta-D-glucans.</text>
        <dbReference type="EC" id="3.2.1.39"/>
    </reaction>
</comment>
<evidence type="ECO:0000256" key="4">
    <source>
        <dbReference type="ARBA" id="ARBA00012780"/>
    </source>
</evidence>
<feature type="region of interest" description="Disordered" evidence="11">
    <location>
        <begin position="388"/>
        <end position="419"/>
    </location>
</feature>
<feature type="domain" description="X8" evidence="13">
    <location>
        <begin position="422"/>
        <end position="507"/>
    </location>
</feature>
<evidence type="ECO:0000256" key="6">
    <source>
        <dbReference type="ARBA" id="ARBA00022729"/>
    </source>
</evidence>
<dbReference type="PANTHER" id="PTHR32227">
    <property type="entry name" value="GLUCAN ENDO-1,3-BETA-GLUCOSIDASE BG1-RELATED-RELATED"/>
    <property type="match status" value="1"/>
</dbReference>
<dbReference type="Proteomes" id="UP000834106">
    <property type="component" value="Chromosome 18"/>
</dbReference>
<reference evidence="14" key="1">
    <citation type="submission" date="2023-05" db="EMBL/GenBank/DDBJ databases">
        <authorList>
            <person name="Huff M."/>
        </authorList>
    </citation>
    <scope>NUCLEOTIDE SEQUENCE</scope>
</reference>
<dbReference type="InterPro" id="IPR044965">
    <property type="entry name" value="Glyco_hydro_17_plant"/>
</dbReference>
<dbReference type="GO" id="GO:0005975">
    <property type="term" value="P:carbohydrate metabolic process"/>
    <property type="evidence" value="ECO:0007669"/>
    <property type="project" value="InterPro"/>
</dbReference>
<dbReference type="SUPFAM" id="SSF51445">
    <property type="entry name" value="(Trans)glycosidases"/>
    <property type="match status" value="1"/>
</dbReference>
<keyword evidence="6" id="KW-0732">Signal</keyword>
<dbReference type="Gene3D" id="3.20.20.80">
    <property type="entry name" value="Glycosidases"/>
    <property type="match status" value="1"/>
</dbReference>
<accession>A0AAD2A645</accession>
<dbReference type="EMBL" id="OU503053">
    <property type="protein sequence ID" value="CAI9781923.1"/>
    <property type="molecule type" value="Genomic_DNA"/>
</dbReference>
<evidence type="ECO:0000256" key="8">
    <source>
        <dbReference type="ARBA" id="ARBA00023157"/>
    </source>
</evidence>
<dbReference type="SMART" id="SM00768">
    <property type="entry name" value="X8"/>
    <property type="match status" value="1"/>
</dbReference>